<evidence type="ECO:0000313" key="2">
    <source>
        <dbReference type="Proteomes" id="UP001530377"/>
    </source>
</evidence>
<evidence type="ECO:0000313" key="1">
    <source>
        <dbReference type="EMBL" id="KAL3823110.1"/>
    </source>
</evidence>
<organism evidence="1 2">
    <name type="scientific">Cyclostephanos tholiformis</name>
    <dbReference type="NCBI Taxonomy" id="382380"/>
    <lineage>
        <taxon>Eukaryota</taxon>
        <taxon>Sar</taxon>
        <taxon>Stramenopiles</taxon>
        <taxon>Ochrophyta</taxon>
        <taxon>Bacillariophyta</taxon>
        <taxon>Coscinodiscophyceae</taxon>
        <taxon>Thalassiosirophycidae</taxon>
        <taxon>Stephanodiscales</taxon>
        <taxon>Stephanodiscaceae</taxon>
        <taxon>Cyclostephanos</taxon>
    </lineage>
</organism>
<dbReference type="EMBL" id="JALLPB020000046">
    <property type="protein sequence ID" value="KAL3823110.1"/>
    <property type="molecule type" value="Genomic_DNA"/>
</dbReference>
<protein>
    <submittedName>
        <fullName evidence="1">Uncharacterized protein</fullName>
    </submittedName>
</protein>
<gene>
    <name evidence="1" type="ORF">ACHAXA_006440</name>
</gene>
<keyword evidence="2" id="KW-1185">Reference proteome</keyword>
<comment type="caution">
    <text evidence="1">The sequence shown here is derived from an EMBL/GenBank/DDBJ whole genome shotgun (WGS) entry which is preliminary data.</text>
</comment>
<dbReference type="Gene3D" id="1.10.1520.10">
    <property type="entry name" value="Ribonuclease III domain"/>
    <property type="match status" value="1"/>
</dbReference>
<dbReference type="AlphaFoldDB" id="A0ABD3SF50"/>
<dbReference type="Proteomes" id="UP001530377">
    <property type="component" value="Unassembled WGS sequence"/>
</dbReference>
<proteinExistence type="predicted"/>
<reference evidence="1 2" key="1">
    <citation type="submission" date="2024-10" db="EMBL/GenBank/DDBJ databases">
        <title>Updated reference genomes for cyclostephanoid diatoms.</title>
        <authorList>
            <person name="Roberts W.R."/>
            <person name="Alverson A.J."/>
        </authorList>
    </citation>
    <scope>NUCLEOTIDE SEQUENCE [LARGE SCALE GENOMIC DNA]</scope>
    <source>
        <strain evidence="1 2">AJA228-03</strain>
    </source>
</reference>
<dbReference type="SUPFAM" id="SSF69065">
    <property type="entry name" value="RNase III domain-like"/>
    <property type="match status" value="1"/>
</dbReference>
<sequence length="132" mass="14707">MKFLQSDPISSLLLQSALYDESNPESFGLESLAKLRDKIFNVGNAALQLSIVSEIYHIHPTSTLGNIHLMKTILMSHNSLAYIFLKNGFHNCQFDENADATNEMKACINKADLLGSKEWAKNEGWVIHGGIK</sequence>
<dbReference type="InterPro" id="IPR036389">
    <property type="entry name" value="RNase_III_sf"/>
</dbReference>
<name>A0ABD3SF50_9STRA</name>
<accession>A0ABD3SF50</accession>